<dbReference type="PANTHER" id="PTHR44520">
    <property type="entry name" value="RESPONSE REGULATOR RCP1-RELATED"/>
    <property type="match status" value="1"/>
</dbReference>
<dbReference type="PROSITE" id="PS50943">
    <property type="entry name" value="HTH_CROC1"/>
    <property type="match status" value="1"/>
</dbReference>
<feature type="domain" description="Response regulatory" evidence="2">
    <location>
        <begin position="106"/>
        <end position="231"/>
    </location>
</feature>
<sequence>MIKDPKMLGGEPDPIDVHLGKKLRDFRTRLGWTLTNLAERAEVSHQQIHKYEGGQAKISASMLYNFSLIFSTTFNAFFEGYTPKKTDLNPSAQNDTISLKAREKINLLLVEDSSADEFLIRKILETCPYDFEIYCIHSGDEAIHYFKKYPGTTSFTKPDIVLLDLNLPKVNGFSVLRAIKQDRNIQDIPVLVLTNSLSKKDMVMAYKNFASGYISKSFDSNTFRRNLQTALTYWIDAVILPESSV</sequence>
<dbReference type="CDD" id="cd00093">
    <property type="entry name" value="HTH_XRE"/>
    <property type="match status" value="1"/>
</dbReference>
<dbReference type="SMART" id="SM00448">
    <property type="entry name" value="REC"/>
    <property type="match status" value="1"/>
</dbReference>
<dbReference type="CDD" id="cd17557">
    <property type="entry name" value="REC_Rcp-like"/>
    <property type="match status" value="1"/>
</dbReference>
<dbReference type="Pfam" id="PF13560">
    <property type="entry name" value="HTH_31"/>
    <property type="match status" value="1"/>
</dbReference>
<dbReference type="Gene3D" id="3.40.50.2300">
    <property type="match status" value="1"/>
</dbReference>
<dbReference type="InterPro" id="IPR001387">
    <property type="entry name" value="Cro/C1-type_HTH"/>
</dbReference>
<dbReference type="PROSITE" id="PS50110">
    <property type="entry name" value="RESPONSE_REGULATORY"/>
    <property type="match status" value="1"/>
</dbReference>
<protein>
    <submittedName>
        <fullName evidence="4">Response regulator rcp1</fullName>
    </submittedName>
</protein>
<dbReference type="SUPFAM" id="SSF47413">
    <property type="entry name" value="lambda repressor-like DNA-binding domains"/>
    <property type="match status" value="1"/>
</dbReference>
<evidence type="ECO:0000259" key="2">
    <source>
        <dbReference type="PROSITE" id="PS50110"/>
    </source>
</evidence>
<dbReference type="STRING" id="1629334.Cva_01086"/>
<name>A0A0K8MD82_9PROT</name>
<dbReference type="GO" id="GO:0003677">
    <property type="term" value="F:DNA binding"/>
    <property type="evidence" value="ECO:0007669"/>
    <property type="project" value="InterPro"/>
</dbReference>
<dbReference type="AlphaFoldDB" id="A0A0K8MD82"/>
<dbReference type="InterPro" id="IPR011006">
    <property type="entry name" value="CheY-like_superfamily"/>
</dbReference>
<keyword evidence="5" id="KW-1185">Reference proteome</keyword>
<dbReference type="SUPFAM" id="SSF52172">
    <property type="entry name" value="CheY-like"/>
    <property type="match status" value="1"/>
</dbReference>
<feature type="domain" description="HTH cro/C1-type" evidence="3">
    <location>
        <begin position="23"/>
        <end position="77"/>
    </location>
</feature>
<dbReference type="GO" id="GO:0000160">
    <property type="term" value="P:phosphorelay signal transduction system"/>
    <property type="evidence" value="ECO:0007669"/>
    <property type="project" value="InterPro"/>
</dbReference>
<dbReference type="Gene3D" id="1.10.260.40">
    <property type="entry name" value="lambda repressor-like DNA-binding domains"/>
    <property type="match status" value="1"/>
</dbReference>
<comment type="caution">
    <text evidence="4">The sequence shown here is derived from an EMBL/GenBank/DDBJ whole genome shotgun (WGS) entry which is preliminary data.</text>
</comment>
<dbReference type="SMART" id="SM00530">
    <property type="entry name" value="HTH_XRE"/>
    <property type="match status" value="1"/>
</dbReference>
<dbReference type="Proteomes" id="UP000036771">
    <property type="component" value="Unassembled WGS sequence"/>
</dbReference>
<evidence type="ECO:0000256" key="1">
    <source>
        <dbReference type="PROSITE-ProRule" id="PRU00169"/>
    </source>
</evidence>
<dbReference type="Pfam" id="PF00072">
    <property type="entry name" value="Response_reg"/>
    <property type="match status" value="1"/>
</dbReference>
<dbReference type="InterPro" id="IPR010982">
    <property type="entry name" value="Lambda_DNA-bd_dom_sf"/>
</dbReference>
<reference evidence="4 5" key="1">
    <citation type="submission" date="2015-03" db="EMBL/GenBank/DDBJ databases">
        <title>Caedibacter varicaedens, whole genome shotgun sequence.</title>
        <authorList>
            <person name="Suzuki H."/>
            <person name="Dapper A.L."/>
            <person name="Gibson A.K."/>
            <person name="Jackson C."/>
            <person name="Lee H."/>
            <person name="Pejaver V.R."/>
            <person name="Doak T."/>
            <person name="Lynch M."/>
        </authorList>
    </citation>
    <scope>NUCLEOTIDE SEQUENCE [LARGE SCALE GENOMIC DNA]</scope>
</reference>
<keyword evidence="1" id="KW-0597">Phosphoprotein</keyword>
<accession>A0A0K8MD82</accession>
<dbReference type="PANTHER" id="PTHR44520:SF2">
    <property type="entry name" value="RESPONSE REGULATOR RCP1"/>
    <property type="match status" value="1"/>
</dbReference>
<dbReference type="InterPro" id="IPR001789">
    <property type="entry name" value="Sig_transdc_resp-reg_receiver"/>
</dbReference>
<feature type="modified residue" description="4-aspartylphosphate" evidence="1">
    <location>
        <position position="164"/>
    </location>
</feature>
<proteinExistence type="predicted"/>
<dbReference type="InterPro" id="IPR052893">
    <property type="entry name" value="TCS_response_regulator"/>
</dbReference>
<gene>
    <name evidence="4" type="primary">rcp1_1</name>
    <name evidence="4" type="ORF">Cva_01086</name>
</gene>
<evidence type="ECO:0000313" key="4">
    <source>
        <dbReference type="EMBL" id="GAO98427.1"/>
    </source>
</evidence>
<dbReference type="EMBL" id="BBVC01000058">
    <property type="protein sequence ID" value="GAO98427.1"/>
    <property type="molecule type" value="Genomic_DNA"/>
</dbReference>
<evidence type="ECO:0000259" key="3">
    <source>
        <dbReference type="PROSITE" id="PS50943"/>
    </source>
</evidence>
<evidence type="ECO:0000313" key="5">
    <source>
        <dbReference type="Proteomes" id="UP000036771"/>
    </source>
</evidence>
<organism evidence="4 5">
    <name type="scientific">Caedimonas varicaedens</name>
    <dbReference type="NCBI Taxonomy" id="1629334"/>
    <lineage>
        <taxon>Bacteria</taxon>
        <taxon>Pseudomonadati</taxon>
        <taxon>Pseudomonadota</taxon>
        <taxon>Alphaproteobacteria</taxon>
        <taxon>Holosporales</taxon>
        <taxon>Caedimonadaceae</taxon>
        <taxon>Caedimonas</taxon>
    </lineage>
</organism>
<dbReference type="OrthoDB" id="9793549at2"/>